<dbReference type="InterPro" id="IPR005546">
    <property type="entry name" value="Autotransporte_beta"/>
</dbReference>
<dbReference type="Proteomes" id="UP000629025">
    <property type="component" value="Unassembled WGS sequence"/>
</dbReference>
<reference evidence="4" key="1">
    <citation type="journal article" date="2019" name="Int. J. Syst. Evol. Microbiol.">
        <title>The Global Catalogue of Microorganisms (GCM) 10K type strain sequencing project: providing services to taxonomists for standard genome sequencing and annotation.</title>
        <authorList>
            <consortium name="The Broad Institute Genomics Platform"/>
            <consortium name="The Broad Institute Genome Sequencing Center for Infectious Disease"/>
            <person name="Wu L."/>
            <person name="Ma J."/>
        </authorList>
    </citation>
    <scope>NUCLEOTIDE SEQUENCE [LARGE SCALE GENOMIC DNA]</scope>
    <source>
        <strain evidence="4">CGMCC 1.15341</strain>
    </source>
</reference>
<dbReference type="Pfam" id="PF03797">
    <property type="entry name" value="Autotransporter"/>
    <property type="match status" value="1"/>
</dbReference>
<evidence type="ECO:0000313" key="4">
    <source>
        <dbReference type="Proteomes" id="UP000629025"/>
    </source>
</evidence>
<feature type="signal peptide" evidence="1">
    <location>
        <begin position="1"/>
        <end position="28"/>
    </location>
</feature>
<dbReference type="EMBL" id="BMIJ01000004">
    <property type="protein sequence ID" value="GGB96291.1"/>
    <property type="molecule type" value="Genomic_DNA"/>
</dbReference>
<dbReference type="PROSITE" id="PS51208">
    <property type="entry name" value="AUTOTRANSPORTER"/>
    <property type="match status" value="1"/>
</dbReference>
<sequence length="547" mass="57628">MLTHMKGFLKRPLSLAIMTNLSVTAAQAAITTNFDVTAADATFQTIEINQAINGWRNAGTASDPTAYTYTYIAINFTTDADGSYTFGQNAYAIDTTMAVYYNGSFDLDSLVDADAYDDDGSDSSKTCGGFNCPEVTANLTAGQVNTLVISTYNPATGGSLTLPISAYATGAGNVIFTVYVPTSTSVTSSTETLRNTPAYSAAVILDANADLLSLFDGLSTDAEISDAASQTLPLLTGAGYMAARTTLYGINGAVSARQDANLGLSSGDAMLSDQHFWIKPFGTWTEQDDRNGVSGYDANTGGLVLGLDSSINDLTRLGVAFAYASTNVDSNSSVAPQSLDIDSYQLIGYGSRALNENTDLTFQADFGQNQNQGKRVIAFTSSVADSDYDSYTAHLGAGVSHTYAINDANRAIATAKADYTWIKDESYTESGAGLLNLDVESNTTEALVAGFEGQLIHTLNPTTELNAKLGVGYDLINEQASITSAFAGAPSAQFTTEGLDPNPWIGNVGFGLLHTADNGAEISANYDAEYRSDYLSQTASIKVRLAF</sequence>
<dbReference type="InterPro" id="IPR036709">
    <property type="entry name" value="Autotransporte_beta_dom_sf"/>
</dbReference>
<organism evidence="3 4">
    <name type="scientific">Marinobacterium zhoushanense</name>
    <dbReference type="NCBI Taxonomy" id="1679163"/>
    <lineage>
        <taxon>Bacteria</taxon>
        <taxon>Pseudomonadati</taxon>
        <taxon>Pseudomonadota</taxon>
        <taxon>Gammaproteobacteria</taxon>
        <taxon>Oceanospirillales</taxon>
        <taxon>Oceanospirillaceae</taxon>
        <taxon>Marinobacterium</taxon>
    </lineage>
</organism>
<dbReference type="SMART" id="SM00869">
    <property type="entry name" value="Autotransporter"/>
    <property type="match status" value="1"/>
</dbReference>
<feature type="chain" id="PRO_5045433276" description="Autotransporter domain-containing protein" evidence="1">
    <location>
        <begin position="29"/>
        <end position="547"/>
    </location>
</feature>
<name>A0ABQ1KDQ9_9GAMM</name>
<evidence type="ECO:0000313" key="3">
    <source>
        <dbReference type="EMBL" id="GGB96291.1"/>
    </source>
</evidence>
<evidence type="ECO:0000256" key="1">
    <source>
        <dbReference type="SAM" id="SignalP"/>
    </source>
</evidence>
<dbReference type="NCBIfam" id="TIGR01414">
    <property type="entry name" value="autotrans_barl"/>
    <property type="match status" value="1"/>
</dbReference>
<accession>A0ABQ1KDQ9</accession>
<dbReference type="InterPro" id="IPR006315">
    <property type="entry name" value="OM_autotransptr_brl_dom"/>
</dbReference>
<keyword evidence="4" id="KW-1185">Reference proteome</keyword>
<evidence type="ECO:0000259" key="2">
    <source>
        <dbReference type="PROSITE" id="PS51208"/>
    </source>
</evidence>
<keyword evidence="1" id="KW-0732">Signal</keyword>
<comment type="caution">
    <text evidence="3">The sequence shown here is derived from an EMBL/GenBank/DDBJ whole genome shotgun (WGS) entry which is preliminary data.</text>
</comment>
<dbReference type="Gene3D" id="2.40.128.130">
    <property type="entry name" value="Autotransporter beta-domain"/>
    <property type="match status" value="1"/>
</dbReference>
<dbReference type="SUPFAM" id="SSF103515">
    <property type="entry name" value="Autotransporter"/>
    <property type="match status" value="1"/>
</dbReference>
<protein>
    <recommendedName>
        <fullName evidence="2">Autotransporter domain-containing protein</fullName>
    </recommendedName>
</protein>
<feature type="domain" description="Autotransporter" evidence="2">
    <location>
        <begin position="269"/>
        <end position="547"/>
    </location>
</feature>
<proteinExistence type="predicted"/>
<gene>
    <name evidence="3" type="ORF">GCM10011352_22990</name>
</gene>